<dbReference type="PROSITE" id="PS00063">
    <property type="entry name" value="ALDOKETO_REDUCTASE_3"/>
    <property type="match status" value="1"/>
</dbReference>
<comment type="caution">
    <text evidence="4">The sequence shown here is derived from an EMBL/GenBank/DDBJ whole genome shotgun (WGS) entry which is preliminary data.</text>
</comment>
<evidence type="ECO:0000313" key="4">
    <source>
        <dbReference type="EMBL" id="KZS16504.1"/>
    </source>
</evidence>
<keyword evidence="2" id="KW-0521">NADP</keyword>
<dbReference type="AlphaFoldDB" id="A0A0P5YA29"/>
<name>A0A0P5YA29_9CRUS</name>
<dbReference type="Gene3D" id="3.20.20.100">
    <property type="entry name" value="NADP-dependent oxidoreductase domain"/>
    <property type="match status" value="1"/>
</dbReference>
<evidence type="ECO:0000256" key="2">
    <source>
        <dbReference type="ARBA" id="ARBA00022857"/>
    </source>
</evidence>
<dbReference type="InterPro" id="IPR020471">
    <property type="entry name" value="AKR"/>
</dbReference>
<evidence type="ECO:0000313" key="5">
    <source>
        <dbReference type="Proteomes" id="UP000076858"/>
    </source>
</evidence>
<organism evidence="4 5">
    <name type="scientific">Daphnia magna</name>
    <dbReference type="NCBI Taxonomy" id="35525"/>
    <lineage>
        <taxon>Eukaryota</taxon>
        <taxon>Metazoa</taxon>
        <taxon>Ecdysozoa</taxon>
        <taxon>Arthropoda</taxon>
        <taxon>Crustacea</taxon>
        <taxon>Branchiopoda</taxon>
        <taxon>Diplostraca</taxon>
        <taxon>Cladocera</taxon>
        <taxon>Anomopoda</taxon>
        <taxon>Daphniidae</taxon>
        <taxon>Daphnia</taxon>
    </lineage>
</organism>
<dbReference type="PRINTS" id="PR00069">
    <property type="entry name" value="ALDKETRDTASE"/>
</dbReference>
<protein>
    <submittedName>
        <fullName evidence="4">Alcohol dehydrogenase A</fullName>
    </submittedName>
</protein>
<gene>
    <name evidence="4" type="ORF">APZ42_017737</name>
</gene>
<dbReference type="SUPFAM" id="SSF51430">
    <property type="entry name" value="NAD(P)-linked oxidoreductase"/>
    <property type="match status" value="1"/>
</dbReference>
<comment type="similarity">
    <text evidence="1">Belongs to the aldo/keto reductase family.</text>
</comment>
<proteinExistence type="inferred from homology"/>
<dbReference type="PIRSF" id="PIRSF000097">
    <property type="entry name" value="AKR"/>
    <property type="match status" value="1"/>
</dbReference>
<sequence length="330" mass="37630">MDNRHPKLTLFNGQHIPVIGLGTWQCTADEVKEAVNAALETGYRHIDTAYLYQNEAAIGQVIHEWINSGKLKRQELFITTKLPFTGNKPEKVEHFLKLSLENLKLDYVDLYLIHFPIGFRGEDDHDLFPRDANGKLLLDFDSNTLTLWKAMESQVDAGRAKAIGLSNFNSHQIERIVQTSRIKPANLQVEMHAYFQQKRLRTYCKKHGIVVCAYGPLGSKGRVEFSARCGVPKPQIADVLDDPVVAEIANAHSKTSAQVLLRHLIQLNVVVIPKSATQSRIRENYDVFDFVLTENEMEKLSQLDKNNRTFIFDEFDGVPDHPEYPFIIPY</sequence>
<dbReference type="GO" id="GO:0016491">
    <property type="term" value="F:oxidoreductase activity"/>
    <property type="evidence" value="ECO:0007669"/>
    <property type="project" value="UniProtKB-KW"/>
</dbReference>
<keyword evidence="5" id="KW-1185">Reference proteome</keyword>
<keyword evidence="3" id="KW-0560">Oxidoreductase</keyword>
<dbReference type="FunFam" id="3.20.20.100:FF:000006">
    <property type="entry name" value="Aldo-keto reductase family 1 member A1"/>
    <property type="match status" value="1"/>
</dbReference>
<dbReference type="InterPro" id="IPR036812">
    <property type="entry name" value="NAD(P)_OxRdtase_dom_sf"/>
</dbReference>
<dbReference type="InterPro" id="IPR023210">
    <property type="entry name" value="NADP_OxRdtase_dom"/>
</dbReference>
<dbReference type="InterPro" id="IPR018170">
    <property type="entry name" value="Aldo/ket_reductase_CS"/>
</dbReference>
<dbReference type="Pfam" id="PF00248">
    <property type="entry name" value="Aldo_ket_red"/>
    <property type="match status" value="1"/>
</dbReference>
<dbReference type="Proteomes" id="UP000076858">
    <property type="component" value="Unassembled WGS sequence"/>
</dbReference>
<dbReference type="EMBL" id="LRGB01000704">
    <property type="protein sequence ID" value="KZS16504.1"/>
    <property type="molecule type" value="Genomic_DNA"/>
</dbReference>
<dbReference type="OrthoDB" id="416253at2759"/>
<dbReference type="PROSITE" id="PS00062">
    <property type="entry name" value="ALDOKETO_REDUCTASE_2"/>
    <property type="match status" value="1"/>
</dbReference>
<dbReference type="PROSITE" id="PS00798">
    <property type="entry name" value="ALDOKETO_REDUCTASE_1"/>
    <property type="match status" value="1"/>
</dbReference>
<evidence type="ECO:0000256" key="1">
    <source>
        <dbReference type="ARBA" id="ARBA00007905"/>
    </source>
</evidence>
<evidence type="ECO:0000256" key="3">
    <source>
        <dbReference type="ARBA" id="ARBA00023002"/>
    </source>
</evidence>
<dbReference type="PANTHER" id="PTHR11732">
    <property type="entry name" value="ALDO/KETO REDUCTASE"/>
    <property type="match status" value="1"/>
</dbReference>
<reference evidence="4 5" key="1">
    <citation type="submission" date="2016-03" db="EMBL/GenBank/DDBJ databases">
        <title>EvidentialGene: Evidence-directed Construction of Genes on Genomes.</title>
        <authorList>
            <person name="Gilbert D.G."/>
            <person name="Choi J.-H."/>
            <person name="Mockaitis K."/>
            <person name="Colbourne J."/>
            <person name="Pfrender M."/>
        </authorList>
    </citation>
    <scope>NUCLEOTIDE SEQUENCE [LARGE SCALE GENOMIC DNA]</scope>
    <source>
        <strain evidence="4 5">Xinb3</strain>
        <tissue evidence="4">Complete organism</tissue>
    </source>
</reference>
<accession>A0A0P5YA29</accession>
<dbReference type="STRING" id="35525.A0A0P5YA29"/>